<evidence type="ECO:0000256" key="2">
    <source>
        <dbReference type="ARBA" id="ARBA00022559"/>
    </source>
</evidence>
<organism evidence="6 7">
    <name type="scientific">Merluccius polli</name>
    <name type="common">Benguela hake</name>
    <name type="synonym">Merluccius cadenati</name>
    <dbReference type="NCBI Taxonomy" id="89951"/>
    <lineage>
        <taxon>Eukaryota</taxon>
        <taxon>Metazoa</taxon>
        <taxon>Chordata</taxon>
        <taxon>Craniata</taxon>
        <taxon>Vertebrata</taxon>
        <taxon>Euteleostomi</taxon>
        <taxon>Actinopterygii</taxon>
        <taxon>Neopterygii</taxon>
        <taxon>Teleostei</taxon>
        <taxon>Neoteleostei</taxon>
        <taxon>Acanthomorphata</taxon>
        <taxon>Zeiogadaria</taxon>
        <taxon>Gadariae</taxon>
        <taxon>Gadiformes</taxon>
        <taxon>Gadoidei</taxon>
        <taxon>Merlucciidae</taxon>
        <taxon>Merluccius</taxon>
    </lineage>
</organism>
<name>A0AA47P9Q5_MERPO</name>
<dbReference type="PRINTS" id="PR01011">
    <property type="entry name" value="GLUTPROXDASE"/>
</dbReference>
<protein>
    <recommendedName>
        <fullName evidence="4">Glutathione peroxidase</fullName>
    </recommendedName>
</protein>
<dbReference type="Gene3D" id="3.40.30.10">
    <property type="entry name" value="Glutaredoxin"/>
    <property type="match status" value="1"/>
</dbReference>
<dbReference type="GO" id="GO:0047066">
    <property type="term" value="F:phospholipid-hydroperoxide glutathione peroxidase activity"/>
    <property type="evidence" value="ECO:0007669"/>
    <property type="project" value="TreeGrafter"/>
</dbReference>
<dbReference type="GO" id="GO:0004602">
    <property type="term" value="F:glutathione peroxidase activity"/>
    <property type="evidence" value="ECO:0007669"/>
    <property type="project" value="TreeGrafter"/>
</dbReference>
<comment type="caution">
    <text evidence="6">The sequence shown here is derived from an EMBL/GenBank/DDBJ whole genome shotgun (WGS) entry which is preliminary data.</text>
</comment>
<keyword evidence="3 4" id="KW-0560">Oxidoreductase</keyword>
<keyword evidence="5" id="KW-0732">Signal</keyword>
<evidence type="ECO:0000256" key="4">
    <source>
        <dbReference type="RuleBase" id="RU000499"/>
    </source>
</evidence>
<dbReference type="EMBL" id="JAOPHQ010000019">
    <property type="protein sequence ID" value="KAK0156241.1"/>
    <property type="molecule type" value="Genomic_DNA"/>
</dbReference>
<dbReference type="AlphaFoldDB" id="A0AA47P9Q5"/>
<feature type="chain" id="PRO_5041425809" description="Glutathione peroxidase" evidence="5">
    <location>
        <begin position="27"/>
        <end position="461"/>
    </location>
</feature>
<dbReference type="PANTHER" id="PTHR11592">
    <property type="entry name" value="GLUTATHIONE PEROXIDASE"/>
    <property type="match status" value="1"/>
</dbReference>
<evidence type="ECO:0000256" key="5">
    <source>
        <dbReference type="SAM" id="SignalP"/>
    </source>
</evidence>
<keyword evidence="7" id="KW-1185">Reference proteome</keyword>
<dbReference type="InterPro" id="IPR036249">
    <property type="entry name" value="Thioredoxin-like_sf"/>
</dbReference>
<evidence type="ECO:0000256" key="3">
    <source>
        <dbReference type="ARBA" id="ARBA00023002"/>
    </source>
</evidence>
<dbReference type="SUPFAM" id="SSF52833">
    <property type="entry name" value="Thioredoxin-like"/>
    <property type="match status" value="1"/>
</dbReference>
<dbReference type="GO" id="GO:0005634">
    <property type="term" value="C:nucleus"/>
    <property type="evidence" value="ECO:0007669"/>
    <property type="project" value="TreeGrafter"/>
</dbReference>
<dbReference type="PROSITE" id="PS51355">
    <property type="entry name" value="GLUTATHIONE_PEROXID_3"/>
    <property type="match status" value="1"/>
</dbReference>
<reference evidence="6" key="1">
    <citation type="journal article" date="2023" name="Front. Mar. Sci.">
        <title>A new Merluccius polli reference genome to investigate the effects of global change in West African waters.</title>
        <authorList>
            <person name="Mateo J.L."/>
            <person name="Blanco-Fernandez C."/>
            <person name="Garcia-Vazquez E."/>
            <person name="Machado-Schiaffino G."/>
        </authorList>
    </citation>
    <scope>NUCLEOTIDE SEQUENCE</scope>
    <source>
        <strain evidence="6">C29</strain>
        <tissue evidence="6">Fin</tissue>
    </source>
</reference>
<dbReference type="GO" id="GO:0006979">
    <property type="term" value="P:response to oxidative stress"/>
    <property type="evidence" value="ECO:0007669"/>
    <property type="project" value="InterPro"/>
</dbReference>
<dbReference type="GO" id="GO:0005739">
    <property type="term" value="C:mitochondrion"/>
    <property type="evidence" value="ECO:0007669"/>
    <property type="project" value="TreeGrafter"/>
</dbReference>
<feature type="signal peptide" evidence="5">
    <location>
        <begin position="1"/>
        <end position="26"/>
    </location>
</feature>
<dbReference type="Pfam" id="PF00255">
    <property type="entry name" value="GSHPx"/>
    <property type="match status" value="1"/>
</dbReference>
<sequence length="461" mass="51425">MALVMFSSCILWQYILMVLIPTLGSSDRVAHKLTGEKDEHLIRGVVVVGDQHGEVGPPGTALAGLVPELTLELVQRLVQLVLGHQIPSVVAQLHENTPEGGIGELKVVVFLLKGFANVIGGDSKTQQSSFSELKMCSRKLNKDRLQPTCMIVFRIFHNLYVSSSSSIVRERKTFKKKKRKDKMIAGLQSAEWQQEDEQAAAQDPKTATSIYDFSATDIDGNVVSLEKYRTPVNYSQFAEMHAKYSERGLHILAFPSNQFGNQVEKKKSTFTFDLRVPTEPGTDTQIKAFAASYNARFDMFSKIDVNGDNAHPLWKWLKEQPNGGGFLGNRIKWNFTKFLINREGQVVKRYGPLDDPIVSRKYDRPTLSQADSFLDHDIRYHSLIKSGPLHCPLHTLGYTWSPFSTLVGGPSFGSALCFSEMRLVAELIVRCRAAKVPKSKNKASPPRITSDGHQIVGLCSE</sequence>
<dbReference type="Proteomes" id="UP001174136">
    <property type="component" value="Unassembled WGS sequence"/>
</dbReference>
<evidence type="ECO:0000313" key="7">
    <source>
        <dbReference type="Proteomes" id="UP001174136"/>
    </source>
</evidence>
<dbReference type="InterPro" id="IPR029760">
    <property type="entry name" value="GPX_CS"/>
</dbReference>
<comment type="similarity">
    <text evidence="1 4">Belongs to the glutathione peroxidase family.</text>
</comment>
<dbReference type="CDD" id="cd00340">
    <property type="entry name" value="GSH_Peroxidase"/>
    <property type="match status" value="1"/>
</dbReference>
<dbReference type="PANTHER" id="PTHR11592:SF130">
    <property type="entry name" value="GLUTATHIONE PEROXIDASE"/>
    <property type="match status" value="1"/>
</dbReference>
<dbReference type="PROSITE" id="PS00763">
    <property type="entry name" value="GLUTATHIONE_PEROXID_2"/>
    <property type="match status" value="1"/>
</dbReference>
<evidence type="ECO:0000313" key="6">
    <source>
        <dbReference type="EMBL" id="KAK0156241.1"/>
    </source>
</evidence>
<dbReference type="InterPro" id="IPR000889">
    <property type="entry name" value="Glutathione_peroxidase"/>
</dbReference>
<gene>
    <name evidence="6" type="primary">GPX4_1</name>
    <name evidence="6" type="ORF">N1851_000463</name>
</gene>
<evidence type="ECO:0000256" key="1">
    <source>
        <dbReference type="ARBA" id="ARBA00006926"/>
    </source>
</evidence>
<proteinExistence type="inferred from homology"/>
<accession>A0AA47P9Q5</accession>
<keyword evidence="2 4" id="KW-0575">Peroxidase</keyword>